<gene>
    <name evidence="2" type="ORF">B0H41_004600</name>
</gene>
<comment type="caution">
    <text evidence="2">The sequence shown here is derived from an EMBL/GenBank/DDBJ whole genome shotgun (WGS) entry which is preliminary data.</text>
</comment>
<dbReference type="RefSeq" id="WP_173711739.1">
    <property type="nucleotide sequence ID" value="NZ_JABSWW010000001.1"/>
</dbReference>
<evidence type="ECO:0000256" key="1">
    <source>
        <dbReference type="SAM" id="Phobius"/>
    </source>
</evidence>
<reference evidence="2" key="1">
    <citation type="submission" date="2020-05" db="EMBL/GenBank/DDBJ databases">
        <authorList>
            <person name="Brown S."/>
            <person name="Huntemann M."/>
            <person name="Clum A."/>
            <person name="Spunde A."/>
            <person name="Palaniappan K."/>
            <person name="Ritter S."/>
            <person name="Mikhailova N."/>
            <person name="Chen I.-M."/>
            <person name="Stamatis D."/>
            <person name="Reddy T."/>
            <person name="O'Malley R."/>
            <person name="Daum C."/>
            <person name="Shapiro N."/>
            <person name="Ivanova N."/>
            <person name="Kyrpides N."/>
            <person name="Woyke T."/>
        </authorList>
    </citation>
    <scope>NUCLEOTIDE SEQUENCE</scope>
    <source>
        <strain evidence="2">DJ080</strain>
    </source>
</reference>
<protein>
    <submittedName>
        <fullName evidence="2">ABC-type glycerol-3-phosphate transport system permease component</fullName>
    </submittedName>
</protein>
<organism evidence="2 3">
    <name type="scientific">Clostridium beijerinckii</name>
    <name type="common">Clostridium MP</name>
    <dbReference type="NCBI Taxonomy" id="1520"/>
    <lineage>
        <taxon>Bacteria</taxon>
        <taxon>Bacillati</taxon>
        <taxon>Bacillota</taxon>
        <taxon>Clostridia</taxon>
        <taxon>Eubacteriales</taxon>
        <taxon>Clostridiaceae</taxon>
        <taxon>Clostridium</taxon>
    </lineage>
</organism>
<keyword evidence="1" id="KW-0472">Membrane</keyword>
<name>A0AAX0B7F3_CLOBE</name>
<feature type="transmembrane region" description="Helical" evidence="1">
    <location>
        <begin position="231"/>
        <end position="254"/>
    </location>
</feature>
<keyword evidence="1" id="KW-1133">Transmembrane helix</keyword>
<proteinExistence type="predicted"/>
<dbReference type="AlphaFoldDB" id="A0AAX0B7F3"/>
<evidence type="ECO:0000313" key="2">
    <source>
        <dbReference type="EMBL" id="NRT90921.1"/>
    </source>
</evidence>
<evidence type="ECO:0000313" key="3">
    <source>
        <dbReference type="Proteomes" id="UP001193748"/>
    </source>
</evidence>
<sequence length="422" mass="49664">MNKIKRLKILIFVLIIAIIISICTGNFLNSLPLVILVLILFRLSKKRISVFFIITRFGKKIEQSIKLTVLLRLQIIDNFNNGRRSDYFRQLKKQSEKEIEEFFKKTNYKEIRTFTNQSMYSKLKKLKNKGYIKIESLGKEVKEEQILEKILIYGLKTFIKNRKSEKYWDFINQKEILNNYKITIQNEDKLEEYKFTNIILQFVSTLSGIALLIVGGFKFSPYGQDLKVSDYLNFIGSFGGAILGAMMSLLILVITINNQKKNMDDQRRIDNNARKEEKERFEKEYKIKIINDKLNIYKDTYYIVKKMNMQLVKIGDNLNEKYLNDISSLRDDILIYRELDSQFTFVVNLIDEQAILDEIEKVESIRMYLVKLEASQEHIAKLLNNNEKDGIIGKINEHCAFLKKYGNLLIDNSKKLNEQKAI</sequence>
<feature type="transmembrane region" description="Helical" evidence="1">
    <location>
        <begin position="198"/>
        <end position="219"/>
    </location>
</feature>
<reference evidence="2" key="2">
    <citation type="journal article" date="2022" name="Nat. Biotechnol.">
        <title>Carbon-negative production of acetone and isopropanol by gas fermentation at industrial pilot scale.</title>
        <authorList>
            <person name="Liew F.E."/>
            <person name="Nogle R."/>
            <person name="Abdalla T."/>
            <person name="Rasor B.J."/>
            <person name="Canter C."/>
            <person name="Jensen R.O."/>
            <person name="Wang L."/>
            <person name="Strutz J."/>
            <person name="Chirania P."/>
            <person name="De Tissera S."/>
            <person name="Mueller A.P."/>
            <person name="Ruan Z."/>
            <person name="Gao A."/>
            <person name="Tran L."/>
            <person name="Engle N.L."/>
            <person name="Bromley J.C."/>
            <person name="Daniell J."/>
            <person name="Conrado R."/>
            <person name="Tschaplinski T.J."/>
            <person name="Giannone R.J."/>
            <person name="Hettich R.L."/>
            <person name="Karim A.S."/>
            <person name="Simpson S.D."/>
            <person name="Brown S.D."/>
            <person name="Leang C."/>
            <person name="Jewett M.C."/>
            <person name="Kopke M."/>
        </authorList>
    </citation>
    <scope>NUCLEOTIDE SEQUENCE</scope>
    <source>
        <strain evidence="2">DJ080</strain>
    </source>
</reference>
<dbReference type="EMBL" id="JABSWW010000001">
    <property type="protein sequence ID" value="NRT90921.1"/>
    <property type="molecule type" value="Genomic_DNA"/>
</dbReference>
<accession>A0AAX0B7F3</accession>
<dbReference type="Proteomes" id="UP001193748">
    <property type="component" value="Unassembled WGS sequence"/>
</dbReference>
<keyword evidence="1" id="KW-0812">Transmembrane</keyword>
<feature type="transmembrane region" description="Helical" evidence="1">
    <location>
        <begin position="7"/>
        <end position="27"/>
    </location>
</feature>